<protein>
    <submittedName>
        <fullName evidence="2">Uncharacterized protein</fullName>
    </submittedName>
</protein>
<dbReference type="EMBL" id="UINC01001016">
    <property type="protein sequence ID" value="SUZ67631.1"/>
    <property type="molecule type" value="Genomic_DNA"/>
</dbReference>
<feature type="region of interest" description="Disordered" evidence="1">
    <location>
        <begin position="16"/>
        <end position="44"/>
    </location>
</feature>
<name>A0A381PKV7_9ZZZZ</name>
<feature type="compositionally biased region" description="Basic and acidic residues" evidence="1">
    <location>
        <begin position="16"/>
        <end position="26"/>
    </location>
</feature>
<evidence type="ECO:0000313" key="2">
    <source>
        <dbReference type="EMBL" id="SUZ67631.1"/>
    </source>
</evidence>
<evidence type="ECO:0000256" key="1">
    <source>
        <dbReference type="SAM" id="MobiDB-lite"/>
    </source>
</evidence>
<dbReference type="AlphaFoldDB" id="A0A381PKV7"/>
<organism evidence="2">
    <name type="scientific">marine metagenome</name>
    <dbReference type="NCBI Taxonomy" id="408172"/>
    <lineage>
        <taxon>unclassified sequences</taxon>
        <taxon>metagenomes</taxon>
        <taxon>ecological metagenomes</taxon>
    </lineage>
</organism>
<gene>
    <name evidence="2" type="ORF">METZ01_LOCUS20485</name>
</gene>
<proteinExistence type="predicted"/>
<sequence>MHTGRALVGHSELCRGSKRKIDDPTLDKGPPIIHTKDHGPTVGQVCDTNVGRKREALVRGSHAIHVVHIPRGRLPSMEVSPIPRCYALLAVSVARLHHSIGDTVDDVRLGIT</sequence>
<accession>A0A381PKV7</accession>
<reference evidence="2" key="1">
    <citation type="submission" date="2018-05" db="EMBL/GenBank/DDBJ databases">
        <authorList>
            <person name="Lanie J.A."/>
            <person name="Ng W.-L."/>
            <person name="Kazmierczak K.M."/>
            <person name="Andrzejewski T.M."/>
            <person name="Davidsen T.M."/>
            <person name="Wayne K.J."/>
            <person name="Tettelin H."/>
            <person name="Glass J.I."/>
            <person name="Rusch D."/>
            <person name="Podicherti R."/>
            <person name="Tsui H.-C.T."/>
            <person name="Winkler M.E."/>
        </authorList>
    </citation>
    <scope>NUCLEOTIDE SEQUENCE</scope>
</reference>